<dbReference type="AlphaFoldDB" id="A0A813IX05"/>
<sequence length="125" mass="13688">GGSKLGFRFERPKNVQANSVRVTEILDGGCMMAYNIHQVAHNNWAYVVLPDMLIDAVNDVSGDSELITDEMKRSEVVILRIGRSETAISSNAQVFQKIKMVNALSPFKKRPDPTPASGPESGPET</sequence>
<accession>A0A813IX05</accession>
<dbReference type="EMBL" id="CAJNNW010015150">
    <property type="protein sequence ID" value="CAE8657418.1"/>
    <property type="molecule type" value="Genomic_DNA"/>
</dbReference>
<proteinExistence type="predicted"/>
<organism evidence="2 3">
    <name type="scientific">Polarella glacialis</name>
    <name type="common">Dinoflagellate</name>
    <dbReference type="NCBI Taxonomy" id="89957"/>
    <lineage>
        <taxon>Eukaryota</taxon>
        <taxon>Sar</taxon>
        <taxon>Alveolata</taxon>
        <taxon>Dinophyceae</taxon>
        <taxon>Suessiales</taxon>
        <taxon>Suessiaceae</taxon>
        <taxon>Polarella</taxon>
    </lineage>
</organism>
<feature type="non-terminal residue" evidence="2">
    <location>
        <position position="1"/>
    </location>
</feature>
<evidence type="ECO:0000313" key="2">
    <source>
        <dbReference type="EMBL" id="CAE8657418.1"/>
    </source>
</evidence>
<evidence type="ECO:0000313" key="3">
    <source>
        <dbReference type="Proteomes" id="UP000626109"/>
    </source>
</evidence>
<gene>
    <name evidence="2" type="ORF">PGLA2088_LOCUS12793</name>
</gene>
<feature type="region of interest" description="Disordered" evidence="1">
    <location>
        <begin position="106"/>
        <end position="125"/>
    </location>
</feature>
<protein>
    <submittedName>
        <fullName evidence="2">Uncharacterized protein</fullName>
    </submittedName>
</protein>
<reference evidence="2" key="1">
    <citation type="submission" date="2021-02" db="EMBL/GenBank/DDBJ databases">
        <authorList>
            <person name="Dougan E. K."/>
            <person name="Rhodes N."/>
            <person name="Thang M."/>
            <person name="Chan C."/>
        </authorList>
    </citation>
    <scope>NUCLEOTIDE SEQUENCE</scope>
</reference>
<evidence type="ECO:0000256" key="1">
    <source>
        <dbReference type="SAM" id="MobiDB-lite"/>
    </source>
</evidence>
<comment type="caution">
    <text evidence="2">The sequence shown here is derived from an EMBL/GenBank/DDBJ whole genome shotgun (WGS) entry which is preliminary data.</text>
</comment>
<dbReference type="Proteomes" id="UP000626109">
    <property type="component" value="Unassembled WGS sequence"/>
</dbReference>
<name>A0A813IX05_POLGL</name>